<name>A0A0J7IQ76_9FLAO</name>
<evidence type="ECO:0000313" key="2">
    <source>
        <dbReference type="Proteomes" id="UP000035900"/>
    </source>
</evidence>
<comment type="caution">
    <text evidence="1">The sequence shown here is derived from an EMBL/GenBank/DDBJ whole genome shotgun (WGS) entry which is preliminary data.</text>
</comment>
<accession>A0A0J7IQ76</accession>
<organism evidence="1 2">
    <name type="scientific">Chryseobacterium koreense CCUG 49689</name>
    <dbReference type="NCBI Taxonomy" id="1304281"/>
    <lineage>
        <taxon>Bacteria</taxon>
        <taxon>Pseudomonadati</taxon>
        <taxon>Bacteroidota</taxon>
        <taxon>Flavobacteriia</taxon>
        <taxon>Flavobacteriales</taxon>
        <taxon>Weeksellaceae</taxon>
        <taxon>Chryseobacterium group</taxon>
        <taxon>Chryseobacterium</taxon>
    </lineage>
</organism>
<sequence length="74" mass="8545">MNKGTKKKAEYSQHNVDAIQALVEKFGLSAYYIRQSVNGNRKGVVPDRIKKEYKIICKQLEDAKNKTVQNFKNQ</sequence>
<dbReference type="OrthoDB" id="1274195at2"/>
<protein>
    <submittedName>
        <fullName evidence="1">Uncharacterized protein</fullName>
    </submittedName>
</protein>
<dbReference type="RefSeq" id="WP_048500810.1">
    <property type="nucleotide sequence ID" value="NZ_LFNG01000051.1"/>
</dbReference>
<reference evidence="1 2" key="1">
    <citation type="journal article" date="2004" name="Int. J. Syst. Evol. Microbiol.">
        <title>Kaistella koreensis gen. nov., sp. nov., a novel member of the Chryseobacterium-Bergeyella-Riemerella branch.</title>
        <authorList>
            <person name="Kim M.K."/>
            <person name="Im W.T."/>
            <person name="Shin Y.K."/>
            <person name="Lim J.H."/>
            <person name="Kim S.H."/>
            <person name="Lee B.C."/>
            <person name="Park M.Y."/>
            <person name="Lee K.Y."/>
            <person name="Lee S.T."/>
        </authorList>
    </citation>
    <scope>NUCLEOTIDE SEQUENCE [LARGE SCALE GENOMIC DNA]</scope>
    <source>
        <strain evidence="1 2">CCUG 49689</strain>
    </source>
</reference>
<dbReference type="STRING" id="1304281.ACM44_14680"/>
<dbReference type="Proteomes" id="UP000035900">
    <property type="component" value="Unassembled WGS sequence"/>
</dbReference>
<proteinExistence type="predicted"/>
<evidence type="ECO:0000313" key="1">
    <source>
        <dbReference type="EMBL" id="KMQ68293.1"/>
    </source>
</evidence>
<dbReference type="PATRIC" id="fig|1304281.5.peg.3206"/>
<keyword evidence="2" id="KW-1185">Reference proteome</keyword>
<dbReference type="AlphaFoldDB" id="A0A0J7IQ76"/>
<gene>
    <name evidence="1" type="ORF">ACM44_14680</name>
</gene>
<dbReference type="EMBL" id="LFNG01000051">
    <property type="protein sequence ID" value="KMQ68293.1"/>
    <property type="molecule type" value="Genomic_DNA"/>
</dbReference>